<evidence type="ECO:0000256" key="3">
    <source>
        <dbReference type="ARBA" id="ARBA00022692"/>
    </source>
</evidence>
<dbReference type="GO" id="GO:0016491">
    <property type="term" value="F:oxidoreductase activity"/>
    <property type="evidence" value="ECO:0007669"/>
    <property type="project" value="UniProtKB-KW"/>
</dbReference>
<reference evidence="11 12" key="1">
    <citation type="submission" date="2016-11" db="EMBL/GenBank/DDBJ databases">
        <authorList>
            <person name="Jaros S."/>
            <person name="Januszkiewicz K."/>
            <person name="Wedrychowicz H."/>
        </authorList>
    </citation>
    <scope>NUCLEOTIDE SEQUENCE [LARGE SCALE GENOMIC DNA]</scope>
    <source>
        <strain evidence="11 12">DSM 9705</strain>
    </source>
</reference>
<feature type="domain" description="NADH:quinone oxidoreductase/Mrp antiporter transmembrane" evidence="9">
    <location>
        <begin position="129"/>
        <end position="423"/>
    </location>
</feature>
<feature type="transmembrane region" description="Helical" evidence="8">
    <location>
        <begin position="112"/>
        <end position="139"/>
    </location>
</feature>
<keyword evidence="3 7" id="KW-0812">Transmembrane</keyword>
<dbReference type="OrthoDB" id="9805769at2"/>
<name>A0A1M5SLC3_9BACT</name>
<dbReference type="InterPro" id="IPR001516">
    <property type="entry name" value="Proton_antipo_N"/>
</dbReference>
<keyword evidence="12" id="KW-1185">Reference proteome</keyword>
<feature type="transmembrane region" description="Helical" evidence="8">
    <location>
        <begin position="373"/>
        <end position="393"/>
    </location>
</feature>
<feature type="transmembrane region" description="Helical" evidence="8">
    <location>
        <begin position="413"/>
        <end position="438"/>
    </location>
</feature>
<dbReference type="Pfam" id="PF00662">
    <property type="entry name" value="Proton_antipo_N"/>
    <property type="match status" value="1"/>
</dbReference>
<protein>
    <submittedName>
        <fullName evidence="11">Multicomponent Na+:H+ antiporter subunit D</fullName>
    </submittedName>
</protein>
<evidence type="ECO:0000313" key="11">
    <source>
        <dbReference type="EMBL" id="SHH39299.1"/>
    </source>
</evidence>
<feature type="transmembrane region" description="Helical" evidence="8">
    <location>
        <begin position="165"/>
        <end position="187"/>
    </location>
</feature>
<dbReference type="GO" id="GO:0005886">
    <property type="term" value="C:plasma membrane"/>
    <property type="evidence" value="ECO:0007669"/>
    <property type="project" value="UniProtKB-SubCell"/>
</dbReference>
<keyword evidence="5" id="KW-0560">Oxidoreductase</keyword>
<gene>
    <name evidence="11" type="ORF">SAMN02745124_00415</name>
</gene>
<feature type="transmembrane region" description="Helical" evidence="8">
    <location>
        <begin position="272"/>
        <end position="295"/>
    </location>
</feature>
<dbReference type="AlphaFoldDB" id="A0A1M5SLC3"/>
<dbReference type="PANTHER" id="PTHR42682">
    <property type="entry name" value="HYDROGENASE-4 COMPONENT F"/>
    <property type="match status" value="1"/>
</dbReference>
<keyword evidence="4 8" id="KW-1133">Transmembrane helix</keyword>
<keyword evidence="6 8" id="KW-0472">Membrane</keyword>
<evidence type="ECO:0000256" key="8">
    <source>
        <dbReference type="SAM" id="Phobius"/>
    </source>
</evidence>
<evidence type="ECO:0000256" key="2">
    <source>
        <dbReference type="ARBA" id="ARBA00022475"/>
    </source>
</evidence>
<evidence type="ECO:0000256" key="5">
    <source>
        <dbReference type="ARBA" id="ARBA00023002"/>
    </source>
</evidence>
<keyword evidence="2" id="KW-1003">Cell membrane</keyword>
<comment type="subcellular location">
    <subcellularLocation>
        <location evidence="1">Cell membrane</location>
        <topology evidence="1">Multi-pass membrane protein</topology>
    </subcellularLocation>
    <subcellularLocation>
        <location evidence="7">Membrane</location>
        <topology evidence="7">Multi-pass membrane protein</topology>
    </subcellularLocation>
</comment>
<evidence type="ECO:0000256" key="7">
    <source>
        <dbReference type="RuleBase" id="RU000320"/>
    </source>
</evidence>
<proteinExistence type="predicted"/>
<dbReference type="PANTHER" id="PTHR42682:SF4">
    <property type="entry name" value="NADH-UBIQUINONE_PLASTOQUINONE"/>
    <property type="match status" value="1"/>
</dbReference>
<feature type="transmembrane region" description="Helical" evidence="8">
    <location>
        <begin position="459"/>
        <end position="481"/>
    </location>
</feature>
<dbReference type="InterPro" id="IPR052175">
    <property type="entry name" value="ComplexI-like_HydComp"/>
</dbReference>
<dbReference type="STRING" id="1121409.SAMN02745124_00415"/>
<feature type="transmembrane region" description="Helical" evidence="8">
    <location>
        <begin position="208"/>
        <end position="233"/>
    </location>
</feature>
<evidence type="ECO:0000259" key="9">
    <source>
        <dbReference type="Pfam" id="PF00361"/>
    </source>
</evidence>
<evidence type="ECO:0000256" key="6">
    <source>
        <dbReference type="ARBA" id="ARBA00023136"/>
    </source>
</evidence>
<dbReference type="InterPro" id="IPR001750">
    <property type="entry name" value="ND/Mrp_TM"/>
</dbReference>
<dbReference type="PRINTS" id="PR01434">
    <property type="entry name" value="NADHDHGNASE5"/>
</dbReference>
<dbReference type="EMBL" id="FQXS01000001">
    <property type="protein sequence ID" value="SHH39299.1"/>
    <property type="molecule type" value="Genomic_DNA"/>
</dbReference>
<dbReference type="Proteomes" id="UP000184139">
    <property type="component" value="Unassembled WGS sequence"/>
</dbReference>
<dbReference type="RefSeq" id="WP_073373144.1">
    <property type="nucleotide sequence ID" value="NZ_FQXS01000001.1"/>
</dbReference>
<feature type="domain" description="NADH-Ubiquinone oxidoreductase (complex I) chain 5 N-terminal" evidence="10">
    <location>
        <begin position="72"/>
        <end position="113"/>
    </location>
</feature>
<evidence type="ECO:0000313" key="12">
    <source>
        <dbReference type="Proteomes" id="UP000184139"/>
    </source>
</evidence>
<feature type="transmembrane region" description="Helical" evidence="8">
    <location>
        <begin position="38"/>
        <end position="59"/>
    </location>
</feature>
<feature type="transmembrane region" description="Helical" evidence="8">
    <location>
        <begin position="245"/>
        <end position="265"/>
    </location>
</feature>
<dbReference type="Pfam" id="PF00361">
    <property type="entry name" value="Proton_antipo_M"/>
    <property type="match status" value="1"/>
</dbReference>
<evidence type="ECO:0000259" key="10">
    <source>
        <dbReference type="Pfam" id="PF00662"/>
    </source>
</evidence>
<feature type="transmembrane region" description="Helical" evidence="8">
    <location>
        <begin position="315"/>
        <end position="338"/>
    </location>
</feature>
<organism evidence="11 12">
    <name type="scientific">Desulfofustis glycolicus DSM 9705</name>
    <dbReference type="NCBI Taxonomy" id="1121409"/>
    <lineage>
        <taxon>Bacteria</taxon>
        <taxon>Pseudomonadati</taxon>
        <taxon>Thermodesulfobacteriota</taxon>
        <taxon>Desulfobulbia</taxon>
        <taxon>Desulfobulbales</taxon>
        <taxon>Desulfocapsaceae</taxon>
        <taxon>Desulfofustis</taxon>
    </lineage>
</organism>
<feature type="transmembrane region" description="Helical" evidence="8">
    <location>
        <begin position="79"/>
        <end position="100"/>
    </location>
</feature>
<evidence type="ECO:0000256" key="4">
    <source>
        <dbReference type="ARBA" id="ARBA00022989"/>
    </source>
</evidence>
<sequence>MSWREALPVLIVLSSLIPGLIIFTLPEERQRLRTALNLGGALVKLSLVAVLFPFVYLGQSFVFRLPLLPGMDLVLHADALSLLFIVLSAFLWLVTTLYAIGYLEGSPHRSRFFGFFSLCVSSTTGIALAGDLISFVIFYEMLTISTYPLVVHRGTPEALRAGRIYLAYTLSGGILLLVGTAWLRVIAGDLAFVATGILSALDPSLHPSLMVIFLLLILGLGVKAALVPLHGWLPLAMVAPAPVSALLHAVAVVKAGAFGIMRVVYDVYGIEFAASLGLLQPLALIAAMTVIYGSVRTLFQDDLKRRLAYSTVSQVSYIALGIDVAGPLATIGGLVHLVHQGMMKITLFFCAGNLAETLGIHKISEMNGVGRRLPWTMAAFTIGALGMIGLPPLAGFISKWYLVLGGLEAEQNWVIVVLMLSTLLNAAYFLPIIYRIWFGAPPQSWPRDRVRADGRETSLLLLLPPLATGLLVIMLGLLAAAPFSPLQWVQIITIREYIP</sequence>
<evidence type="ECO:0000256" key="1">
    <source>
        <dbReference type="ARBA" id="ARBA00004651"/>
    </source>
</evidence>
<feature type="transmembrane region" description="Helical" evidence="8">
    <location>
        <begin position="6"/>
        <end position="26"/>
    </location>
</feature>
<accession>A0A1M5SLC3</accession>